<comment type="caution">
    <text evidence="2">The sequence shown here is derived from an EMBL/GenBank/DDBJ whole genome shotgun (WGS) entry which is preliminary data.</text>
</comment>
<sequence length="122" mass="12946">MGCAGKNYGGTYSSASVRDSHPVPLAGRYYPPTFRRLNGNQTKNNGGEGSCFGPRLPLPAPCPRFKRDMEARGAERPVLKAGLTLLMQKEHSGTAAATKYLAWDVVRGSGYHCGRAASSGSA</sequence>
<protein>
    <submittedName>
        <fullName evidence="2">Uncharacterized protein</fullName>
    </submittedName>
</protein>
<proteinExistence type="predicted"/>
<evidence type="ECO:0000256" key="1">
    <source>
        <dbReference type="SAM" id="MobiDB-lite"/>
    </source>
</evidence>
<evidence type="ECO:0000313" key="2">
    <source>
        <dbReference type="EMBL" id="GAA4010457.1"/>
    </source>
</evidence>
<gene>
    <name evidence="2" type="ORF">GCM10022408_23410</name>
</gene>
<organism evidence="2 3">
    <name type="scientific">Hymenobacter fastidiosus</name>
    <dbReference type="NCBI Taxonomy" id="486264"/>
    <lineage>
        <taxon>Bacteria</taxon>
        <taxon>Pseudomonadati</taxon>
        <taxon>Bacteroidota</taxon>
        <taxon>Cytophagia</taxon>
        <taxon>Cytophagales</taxon>
        <taxon>Hymenobacteraceae</taxon>
        <taxon>Hymenobacter</taxon>
    </lineage>
</organism>
<evidence type="ECO:0000313" key="3">
    <source>
        <dbReference type="Proteomes" id="UP001500567"/>
    </source>
</evidence>
<name>A0ABP7SDQ4_9BACT</name>
<accession>A0ABP7SDQ4</accession>
<dbReference type="EMBL" id="BAABDJ010000024">
    <property type="protein sequence ID" value="GAA4010457.1"/>
    <property type="molecule type" value="Genomic_DNA"/>
</dbReference>
<dbReference type="Proteomes" id="UP001500567">
    <property type="component" value="Unassembled WGS sequence"/>
</dbReference>
<reference evidence="3" key="1">
    <citation type="journal article" date="2019" name="Int. J. Syst. Evol. Microbiol.">
        <title>The Global Catalogue of Microorganisms (GCM) 10K type strain sequencing project: providing services to taxonomists for standard genome sequencing and annotation.</title>
        <authorList>
            <consortium name="The Broad Institute Genomics Platform"/>
            <consortium name="The Broad Institute Genome Sequencing Center for Infectious Disease"/>
            <person name="Wu L."/>
            <person name="Ma J."/>
        </authorList>
    </citation>
    <scope>NUCLEOTIDE SEQUENCE [LARGE SCALE GENOMIC DNA]</scope>
    <source>
        <strain evidence="3">JCM 17224</strain>
    </source>
</reference>
<keyword evidence="3" id="KW-1185">Reference proteome</keyword>
<feature type="region of interest" description="Disordered" evidence="1">
    <location>
        <begin position="1"/>
        <end position="53"/>
    </location>
</feature>